<dbReference type="GO" id="GO:0051537">
    <property type="term" value="F:2 iron, 2 sulfur cluster binding"/>
    <property type="evidence" value="ECO:0007669"/>
    <property type="project" value="UniProtKB-KW"/>
</dbReference>
<evidence type="ECO:0000256" key="4">
    <source>
        <dbReference type="ARBA" id="ARBA00023014"/>
    </source>
</evidence>
<dbReference type="AlphaFoldDB" id="A0A5J5IL99"/>
<evidence type="ECO:0000259" key="7">
    <source>
        <dbReference type="PROSITE" id="PS51296"/>
    </source>
</evidence>
<keyword evidence="9" id="KW-1185">Reference proteome</keyword>
<dbReference type="Gene3D" id="2.102.10.10">
    <property type="entry name" value="Rieske [2Fe-2S] iron-sulphur domain"/>
    <property type="match status" value="1"/>
</dbReference>
<organism evidence="8 9">
    <name type="scientific">Ginsengibacter hankyongi</name>
    <dbReference type="NCBI Taxonomy" id="2607284"/>
    <lineage>
        <taxon>Bacteria</taxon>
        <taxon>Pseudomonadati</taxon>
        <taxon>Bacteroidota</taxon>
        <taxon>Chitinophagia</taxon>
        <taxon>Chitinophagales</taxon>
        <taxon>Chitinophagaceae</taxon>
        <taxon>Ginsengibacter</taxon>
    </lineage>
</organism>
<dbReference type="SUPFAM" id="SSF50022">
    <property type="entry name" value="ISP domain"/>
    <property type="match status" value="1"/>
</dbReference>
<accession>A0A5J5IL99</accession>
<protein>
    <submittedName>
        <fullName evidence="8">Rieske 2Fe-2S domain-containing protein</fullName>
    </submittedName>
</protein>
<dbReference type="Proteomes" id="UP000326903">
    <property type="component" value="Unassembled WGS sequence"/>
</dbReference>
<sequence length="119" mass="13272">MHEKKYKWYKIADALRELQFGENNILQIEVGGKKICVVKTLNGIAACAAKCPHAGGNMSEGFLDKNGNIVCPVHRYAFNFNNGRDVTGEGYYLKIYPVEIKEAGIFLGIEEGGLFSWLK</sequence>
<evidence type="ECO:0000313" key="9">
    <source>
        <dbReference type="Proteomes" id="UP000326903"/>
    </source>
</evidence>
<evidence type="ECO:0000256" key="3">
    <source>
        <dbReference type="ARBA" id="ARBA00023004"/>
    </source>
</evidence>
<evidence type="ECO:0000313" key="8">
    <source>
        <dbReference type="EMBL" id="KAA9041895.1"/>
    </source>
</evidence>
<name>A0A5J5IL99_9BACT</name>
<comment type="cofactor">
    <cofactor evidence="5">
        <name>[2Fe-2S] cluster</name>
        <dbReference type="ChEBI" id="CHEBI:190135"/>
    </cofactor>
</comment>
<keyword evidence="2" id="KW-0479">Metal-binding</keyword>
<dbReference type="EMBL" id="VYQF01000001">
    <property type="protein sequence ID" value="KAA9041895.1"/>
    <property type="molecule type" value="Genomic_DNA"/>
</dbReference>
<dbReference type="GO" id="GO:0046872">
    <property type="term" value="F:metal ion binding"/>
    <property type="evidence" value="ECO:0007669"/>
    <property type="project" value="UniProtKB-KW"/>
</dbReference>
<keyword evidence="1" id="KW-0001">2Fe-2S</keyword>
<keyword evidence="3" id="KW-0408">Iron</keyword>
<dbReference type="Pfam" id="PF00355">
    <property type="entry name" value="Rieske"/>
    <property type="match status" value="1"/>
</dbReference>
<evidence type="ECO:0000256" key="6">
    <source>
        <dbReference type="ARBA" id="ARBA00038001"/>
    </source>
</evidence>
<proteinExistence type="inferred from homology"/>
<comment type="caution">
    <text evidence="8">The sequence shown here is derived from an EMBL/GenBank/DDBJ whole genome shotgun (WGS) entry which is preliminary data.</text>
</comment>
<keyword evidence="4" id="KW-0411">Iron-sulfur</keyword>
<dbReference type="PANTHER" id="PTHR21496:SF0">
    <property type="entry name" value="RIESKE DOMAIN-CONTAINING PROTEIN"/>
    <property type="match status" value="1"/>
</dbReference>
<dbReference type="PANTHER" id="PTHR21496">
    <property type="entry name" value="FERREDOXIN-RELATED"/>
    <property type="match status" value="1"/>
</dbReference>
<evidence type="ECO:0000256" key="2">
    <source>
        <dbReference type="ARBA" id="ARBA00022723"/>
    </source>
</evidence>
<evidence type="ECO:0000256" key="1">
    <source>
        <dbReference type="ARBA" id="ARBA00022714"/>
    </source>
</evidence>
<comment type="similarity">
    <text evidence="6">Belongs to the bacterial ring-hydroxylating dioxygenase ferredoxin component family.</text>
</comment>
<dbReference type="InterPro" id="IPR017941">
    <property type="entry name" value="Rieske_2Fe-2S"/>
</dbReference>
<dbReference type="RefSeq" id="WP_150414024.1">
    <property type="nucleotide sequence ID" value="NZ_VYQF01000001.1"/>
</dbReference>
<feature type="domain" description="Rieske" evidence="7">
    <location>
        <begin position="12"/>
        <end position="107"/>
    </location>
</feature>
<evidence type="ECO:0000256" key="5">
    <source>
        <dbReference type="ARBA" id="ARBA00034078"/>
    </source>
</evidence>
<dbReference type="InterPro" id="IPR036922">
    <property type="entry name" value="Rieske_2Fe-2S_sf"/>
</dbReference>
<reference evidence="8 9" key="1">
    <citation type="submission" date="2019-09" db="EMBL/GenBank/DDBJ databases">
        <title>Draft genome sequence of Ginsengibacter sp. BR5-29.</title>
        <authorList>
            <person name="Im W.-T."/>
        </authorList>
    </citation>
    <scope>NUCLEOTIDE SEQUENCE [LARGE SCALE GENOMIC DNA]</scope>
    <source>
        <strain evidence="8 9">BR5-29</strain>
    </source>
</reference>
<gene>
    <name evidence="8" type="ORF">FW778_07730</name>
</gene>
<dbReference type="PROSITE" id="PS51296">
    <property type="entry name" value="RIESKE"/>
    <property type="match status" value="1"/>
</dbReference>